<feature type="domain" description="Protein kinase" evidence="11">
    <location>
        <begin position="35"/>
        <end position="296"/>
    </location>
</feature>
<keyword evidence="4 9" id="KW-0547">Nucleotide-binding</keyword>
<feature type="compositionally biased region" description="Polar residues" evidence="10">
    <location>
        <begin position="1"/>
        <end position="10"/>
    </location>
</feature>
<keyword evidence="14" id="KW-1185">Reference proteome</keyword>
<dbReference type="FunFam" id="3.30.200.20:FF:000003">
    <property type="entry name" value="Non-specific serine/threonine protein kinase"/>
    <property type="match status" value="1"/>
</dbReference>
<reference evidence="13 14" key="2">
    <citation type="submission" date="2016-08" db="EMBL/GenBank/DDBJ databases">
        <title>Pervasive Adenine N6-methylation of Active Genes in Fungi.</title>
        <authorList>
            <consortium name="DOE Joint Genome Institute"/>
            <person name="Mondo S.J."/>
            <person name="Dannebaum R.O."/>
            <person name="Kuo R.C."/>
            <person name="Labutti K."/>
            <person name="Haridas S."/>
            <person name="Kuo A."/>
            <person name="Salamov A."/>
            <person name="Ahrendt S.R."/>
            <person name="Lipzen A."/>
            <person name="Sullivan W."/>
            <person name="Andreopoulos W.B."/>
            <person name="Clum A."/>
            <person name="Lindquist E."/>
            <person name="Daum C."/>
            <person name="Ramamoorthy G.K."/>
            <person name="Gryganskyi A."/>
            <person name="Culley D."/>
            <person name="Magnuson J.K."/>
            <person name="James T.Y."/>
            <person name="O'Malley M.A."/>
            <person name="Stajich J.E."/>
            <person name="Spatafora J.W."/>
            <person name="Visel A."/>
            <person name="Grigoriev I.V."/>
        </authorList>
    </citation>
    <scope>NUCLEOTIDE SEQUENCE [LARGE SCALE GENOMIC DNA]</scope>
    <source>
        <strain evidence="14">finn</strain>
    </source>
</reference>
<evidence type="ECO:0000256" key="2">
    <source>
        <dbReference type="ARBA" id="ARBA00022527"/>
    </source>
</evidence>
<organism evidence="13 14">
    <name type="scientific">Piromyces finnis</name>
    <dbReference type="NCBI Taxonomy" id="1754191"/>
    <lineage>
        <taxon>Eukaryota</taxon>
        <taxon>Fungi</taxon>
        <taxon>Fungi incertae sedis</taxon>
        <taxon>Chytridiomycota</taxon>
        <taxon>Chytridiomycota incertae sedis</taxon>
        <taxon>Neocallimastigomycetes</taxon>
        <taxon>Neocallimastigales</taxon>
        <taxon>Neocallimastigaceae</taxon>
        <taxon>Piromyces</taxon>
    </lineage>
</organism>
<dbReference type="GO" id="GO:0035556">
    <property type="term" value="P:intracellular signal transduction"/>
    <property type="evidence" value="ECO:0007669"/>
    <property type="project" value="TreeGrafter"/>
</dbReference>
<dbReference type="FunFam" id="1.10.510.10:FF:000571">
    <property type="entry name" value="Maternal embryonic leucine zipper kinase"/>
    <property type="match status" value="1"/>
</dbReference>
<sequence length="1218" mass="137083">MLTDDPSFSSVVEDKNTDAEKNAKKRSSRTIFGSYQLLRTIGEGEFGKVKLGLKINTQSAVAIKLIKKKNVFNQNKLTKLCQEISILEKVNHPFIIKTYEVIEDNDYIGIIMEYASGGELFEYILAHRYLEEYEAKRFFAQLLSGINYLHKNHLVHRDLKLENLLLDSIHNIVITDFGFATESHSDENKFLTTSCGSPCYAAPELVVNDGYVGEAADIWSCGVILYAMICGYLPFDDDPNNPDGENIHLLYKYILETEVSFPDYVSEEAKSLLRGILNPDPDTRFKMDQIINHPWLIDFKEFILLEYDDNNEAIIPECEDMPENMKIMVDNNMNNVKTLASQVFSSVSSSNSQQELKNLNENDEQISIQNNTGNDDDNNNDNESNSDSDEEDSEEVSDDDSENDNNNDYFMDTQNVLPDVSTIDTDQYIDFIKQSDCDTTSNINSEASDINGQIVIKKDSYYTAQGMDLNQNSSVMNESHVDEDFDIPMDVSIPMNTKHNYGGDSVTIPDSISNYYTDSSEIFSTPLPSKSINSKISHSTYLSSTSEINEHHSIEQSNKTVTDKKETEKENQTDDIILPGSLNEDISPIYSSILENSIEELPSTVNNQSKIAFNRTSLQPKPRVSSLPENNIVLTSLEDEKASSILSQTVVEAPTQVSDMPETLSTVIVENKSSEELSKQSIQLNIIKENEDEVDKESESEYITKLETLSINSNKEQSFLKEYSIISNNKSIVSDRKSIRSKTDINQMNLENIKISRSNISLSSKRLSICTTTTLNNTSFLSTGGGNNKKMSAGGVNTSMNDISMDGLHPLVGHTSLILPHESYSSDMKRYSLNAYKKNRNSLVIPTTNTSMINSFNTTTTSSKQHPRNSIINNNVSVSLSDNKIIPQEDEKDKFEEKKEEPLMILDELKEDKELSVVKPSSASHLHLEEAENSSTSEIEHPPKTEENTEITSMPVHATESKVDGIEASASTQQEENKPAEVKPAKELISPKNPYIKFFNGIIDSKALTITPPFVTFLEMQKTLIDMDIDFRVLNNCFKIRCQKSFNNIDSPEDLEAIAKASPVMSPLHSPINTPSSTPSPQLPAKTKYINKSKKSLNDEVITTASPRIKANNTEQVSKCYSFHSYSSGKFKSIVNSLICAKPSSPSTPNQSHGNDQKRLFSLIKRKKTQSHVIFTMEICRIKNRDELYIIKFKRRKGDVWLFKDLYQQIIARLPLRT</sequence>
<dbReference type="GO" id="GO:0005524">
    <property type="term" value="F:ATP binding"/>
    <property type="evidence" value="ECO:0007669"/>
    <property type="project" value="UniProtKB-UniRule"/>
</dbReference>
<evidence type="ECO:0000259" key="12">
    <source>
        <dbReference type="PROSITE" id="PS50032"/>
    </source>
</evidence>
<evidence type="ECO:0000256" key="1">
    <source>
        <dbReference type="ARBA" id="ARBA00012513"/>
    </source>
</evidence>
<dbReference type="Gene3D" id="3.30.310.80">
    <property type="entry name" value="Kinase associated domain 1, KA1"/>
    <property type="match status" value="1"/>
</dbReference>
<gene>
    <name evidence="13" type="ORF">BCR36DRAFT_349301</name>
</gene>
<dbReference type="Gene3D" id="1.10.510.10">
    <property type="entry name" value="Transferase(Phosphotransferase) domain 1"/>
    <property type="match status" value="1"/>
</dbReference>
<dbReference type="PROSITE" id="PS00108">
    <property type="entry name" value="PROTEIN_KINASE_ST"/>
    <property type="match status" value="1"/>
</dbReference>
<dbReference type="CDD" id="cd14003">
    <property type="entry name" value="STKc_AMPK-like"/>
    <property type="match status" value="1"/>
</dbReference>
<feature type="compositionally biased region" description="Basic and acidic residues" evidence="10">
    <location>
        <begin position="12"/>
        <end position="22"/>
    </location>
</feature>
<dbReference type="InterPro" id="IPR028375">
    <property type="entry name" value="KA1/Ssp2_C"/>
</dbReference>
<dbReference type="AlphaFoldDB" id="A0A1Y1VEI8"/>
<feature type="region of interest" description="Disordered" evidence="10">
    <location>
        <begin position="916"/>
        <end position="956"/>
    </location>
</feature>
<evidence type="ECO:0000256" key="8">
    <source>
        <dbReference type="ARBA" id="ARBA00048679"/>
    </source>
</evidence>
<evidence type="ECO:0000313" key="13">
    <source>
        <dbReference type="EMBL" id="ORX53396.1"/>
    </source>
</evidence>
<dbReference type="Proteomes" id="UP000193719">
    <property type="component" value="Unassembled WGS sequence"/>
</dbReference>
<evidence type="ECO:0000259" key="11">
    <source>
        <dbReference type="PROSITE" id="PS50011"/>
    </source>
</evidence>
<comment type="catalytic activity">
    <reaction evidence="7">
        <text>L-threonyl-[protein] + ATP = O-phospho-L-threonyl-[protein] + ADP + H(+)</text>
        <dbReference type="Rhea" id="RHEA:46608"/>
        <dbReference type="Rhea" id="RHEA-COMP:11060"/>
        <dbReference type="Rhea" id="RHEA-COMP:11605"/>
        <dbReference type="ChEBI" id="CHEBI:15378"/>
        <dbReference type="ChEBI" id="CHEBI:30013"/>
        <dbReference type="ChEBI" id="CHEBI:30616"/>
        <dbReference type="ChEBI" id="CHEBI:61977"/>
        <dbReference type="ChEBI" id="CHEBI:456216"/>
        <dbReference type="EC" id="2.7.11.1"/>
    </reaction>
</comment>
<protein>
    <recommendedName>
        <fullName evidence="1">non-specific serine/threonine protein kinase</fullName>
        <ecNumber evidence="1">2.7.11.1</ecNumber>
    </recommendedName>
</protein>
<dbReference type="PROSITE" id="PS50011">
    <property type="entry name" value="PROTEIN_KINASE_DOM"/>
    <property type="match status" value="1"/>
</dbReference>
<dbReference type="Pfam" id="PF02149">
    <property type="entry name" value="KA1"/>
    <property type="match status" value="1"/>
</dbReference>
<evidence type="ECO:0000256" key="6">
    <source>
        <dbReference type="ARBA" id="ARBA00022840"/>
    </source>
</evidence>
<feature type="region of interest" description="Disordered" evidence="10">
    <location>
        <begin position="1"/>
        <end position="23"/>
    </location>
</feature>
<proteinExistence type="predicted"/>
<accession>A0A1Y1VEI8</accession>
<comment type="caution">
    <text evidence="13">The sequence shown here is derived from an EMBL/GenBank/DDBJ whole genome shotgun (WGS) entry which is preliminary data.</text>
</comment>
<keyword evidence="5 13" id="KW-0418">Kinase</keyword>
<evidence type="ECO:0000256" key="9">
    <source>
        <dbReference type="PROSITE-ProRule" id="PRU10141"/>
    </source>
</evidence>
<evidence type="ECO:0000256" key="3">
    <source>
        <dbReference type="ARBA" id="ARBA00022679"/>
    </source>
</evidence>
<feature type="region of interest" description="Disordered" evidence="10">
    <location>
        <begin position="367"/>
        <end position="412"/>
    </location>
</feature>
<dbReference type="GO" id="GO:0004674">
    <property type="term" value="F:protein serine/threonine kinase activity"/>
    <property type="evidence" value="ECO:0007669"/>
    <property type="project" value="UniProtKB-KW"/>
</dbReference>
<dbReference type="EC" id="2.7.11.1" evidence="1"/>
<feature type="domain" description="KA1" evidence="12">
    <location>
        <begin position="1166"/>
        <end position="1216"/>
    </location>
</feature>
<keyword evidence="6 9" id="KW-0067">ATP-binding</keyword>
<feature type="compositionally biased region" description="Basic and acidic residues" evidence="10">
    <location>
        <begin position="938"/>
        <end position="947"/>
    </location>
</feature>
<name>A0A1Y1VEI8_9FUNG</name>
<comment type="catalytic activity">
    <reaction evidence="8">
        <text>L-seryl-[protein] + ATP = O-phospho-L-seryl-[protein] + ADP + H(+)</text>
        <dbReference type="Rhea" id="RHEA:17989"/>
        <dbReference type="Rhea" id="RHEA-COMP:9863"/>
        <dbReference type="Rhea" id="RHEA-COMP:11604"/>
        <dbReference type="ChEBI" id="CHEBI:15378"/>
        <dbReference type="ChEBI" id="CHEBI:29999"/>
        <dbReference type="ChEBI" id="CHEBI:30616"/>
        <dbReference type="ChEBI" id="CHEBI:83421"/>
        <dbReference type="ChEBI" id="CHEBI:456216"/>
        <dbReference type="EC" id="2.7.11.1"/>
    </reaction>
</comment>
<dbReference type="PROSITE" id="PS50032">
    <property type="entry name" value="KA1"/>
    <property type="match status" value="1"/>
</dbReference>
<dbReference type="InterPro" id="IPR011009">
    <property type="entry name" value="Kinase-like_dom_sf"/>
</dbReference>
<evidence type="ECO:0000256" key="5">
    <source>
        <dbReference type="ARBA" id="ARBA00022777"/>
    </source>
</evidence>
<dbReference type="GO" id="GO:0005737">
    <property type="term" value="C:cytoplasm"/>
    <property type="evidence" value="ECO:0007669"/>
    <property type="project" value="TreeGrafter"/>
</dbReference>
<dbReference type="STRING" id="1754191.A0A1Y1VEI8"/>
<dbReference type="InterPro" id="IPR000719">
    <property type="entry name" value="Prot_kinase_dom"/>
</dbReference>
<feature type="binding site" evidence="9">
    <location>
        <position position="68"/>
    </location>
    <ligand>
        <name>ATP</name>
        <dbReference type="ChEBI" id="CHEBI:30616"/>
    </ligand>
</feature>
<dbReference type="SUPFAM" id="SSF103243">
    <property type="entry name" value="KA1-like"/>
    <property type="match status" value="1"/>
</dbReference>
<dbReference type="PANTHER" id="PTHR24346">
    <property type="entry name" value="MAP/MICROTUBULE AFFINITY-REGULATING KINASE"/>
    <property type="match status" value="1"/>
</dbReference>
<dbReference type="SMART" id="SM00220">
    <property type="entry name" value="S_TKc"/>
    <property type="match status" value="1"/>
</dbReference>
<dbReference type="GO" id="GO:0106310">
    <property type="term" value="F:protein serine kinase activity"/>
    <property type="evidence" value="ECO:0007669"/>
    <property type="project" value="RHEA"/>
</dbReference>
<evidence type="ECO:0000256" key="4">
    <source>
        <dbReference type="ARBA" id="ARBA00022741"/>
    </source>
</evidence>
<dbReference type="InterPro" id="IPR001772">
    <property type="entry name" value="KA1_dom"/>
</dbReference>
<dbReference type="OrthoDB" id="193931at2759"/>
<dbReference type="InterPro" id="IPR017441">
    <property type="entry name" value="Protein_kinase_ATP_BS"/>
</dbReference>
<dbReference type="PROSITE" id="PS00107">
    <property type="entry name" value="PROTEIN_KINASE_ATP"/>
    <property type="match status" value="1"/>
</dbReference>
<dbReference type="Pfam" id="PF00069">
    <property type="entry name" value="Pkinase"/>
    <property type="match status" value="1"/>
</dbReference>
<feature type="compositionally biased region" description="Acidic residues" evidence="10">
    <location>
        <begin position="374"/>
        <end position="405"/>
    </location>
</feature>
<evidence type="ECO:0000256" key="10">
    <source>
        <dbReference type="SAM" id="MobiDB-lite"/>
    </source>
</evidence>
<evidence type="ECO:0000313" key="14">
    <source>
        <dbReference type="Proteomes" id="UP000193719"/>
    </source>
</evidence>
<reference evidence="13 14" key="1">
    <citation type="submission" date="2016-08" db="EMBL/GenBank/DDBJ databases">
        <title>Genomes of anaerobic fungi encode conserved fungal cellulosomes for biomass hydrolysis.</title>
        <authorList>
            <consortium name="DOE Joint Genome Institute"/>
            <person name="Haitjema C.H."/>
            <person name="Gilmore S.P."/>
            <person name="Henske J.K."/>
            <person name="Solomon K.V."/>
            <person name="De Groot R."/>
            <person name="Kuo A."/>
            <person name="Mondo S.J."/>
            <person name="Salamov A.A."/>
            <person name="Labutti K."/>
            <person name="Zhao Z."/>
            <person name="Chiniquy J."/>
            <person name="Barry K."/>
            <person name="Brewer H.M."/>
            <person name="Purvine S.O."/>
            <person name="Wright A.T."/>
            <person name="Boxma B."/>
            <person name="Van Alen T."/>
            <person name="Hackstein J.H."/>
            <person name="Baker S.E."/>
            <person name="Grigoriev I.V."/>
            <person name="O'Malley M.A."/>
        </authorList>
    </citation>
    <scope>NUCLEOTIDE SEQUENCE [LARGE SCALE GENOMIC DNA]</scope>
    <source>
        <strain evidence="14">finn</strain>
    </source>
</reference>
<dbReference type="EMBL" id="MCFH01000013">
    <property type="protein sequence ID" value="ORX53396.1"/>
    <property type="molecule type" value="Genomic_DNA"/>
</dbReference>
<dbReference type="SUPFAM" id="SSF56112">
    <property type="entry name" value="Protein kinase-like (PK-like)"/>
    <property type="match status" value="1"/>
</dbReference>
<evidence type="ECO:0000256" key="7">
    <source>
        <dbReference type="ARBA" id="ARBA00047899"/>
    </source>
</evidence>
<keyword evidence="3" id="KW-0808">Transferase</keyword>
<dbReference type="InterPro" id="IPR008271">
    <property type="entry name" value="Ser/Thr_kinase_AS"/>
</dbReference>
<dbReference type="PANTHER" id="PTHR24346:SF110">
    <property type="entry name" value="NON-SPECIFIC SERINE_THREONINE PROTEIN KINASE"/>
    <property type="match status" value="1"/>
</dbReference>
<feature type="region of interest" description="Disordered" evidence="10">
    <location>
        <begin position="543"/>
        <end position="571"/>
    </location>
</feature>
<keyword evidence="2" id="KW-0723">Serine/threonine-protein kinase</keyword>
<feature type="compositionally biased region" description="Basic and acidic residues" evidence="10">
    <location>
        <begin position="561"/>
        <end position="571"/>
    </location>
</feature>